<feature type="compositionally biased region" description="Acidic residues" evidence="1">
    <location>
        <begin position="64"/>
        <end position="80"/>
    </location>
</feature>
<evidence type="ECO:0000313" key="2">
    <source>
        <dbReference type="EMBL" id="KAG2250779.1"/>
    </source>
</evidence>
<dbReference type="Proteomes" id="UP000886595">
    <property type="component" value="Unassembled WGS sequence"/>
</dbReference>
<organism evidence="2 3">
    <name type="scientific">Brassica carinata</name>
    <name type="common">Ethiopian mustard</name>
    <name type="synonym">Abyssinian cabbage</name>
    <dbReference type="NCBI Taxonomy" id="52824"/>
    <lineage>
        <taxon>Eukaryota</taxon>
        <taxon>Viridiplantae</taxon>
        <taxon>Streptophyta</taxon>
        <taxon>Embryophyta</taxon>
        <taxon>Tracheophyta</taxon>
        <taxon>Spermatophyta</taxon>
        <taxon>Magnoliopsida</taxon>
        <taxon>eudicotyledons</taxon>
        <taxon>Gunneridae</taxon>
        <taxon>Pentapetalae</taxon>
        <taxon>rosids</taxon>
        <taxon>malvids</taxon>
        <taxon>Brassicales</taxon>
        <taxon>Brassicaceae</taxon>
        <taxon>Brassiceae</taxon>
        <taxon>Brassica</taxon>
    </lineage>
</organism>
<evidence type="ECO:0000313" key="3">
    <source>
        <dbReference type="Proteomes" id="UP000886595"/>
    </source>
</evidence>
<sequence>MCLNFTRYFNLNQKARNPIMTSSCKYAFLPGEEVPTYFTHRASPGGCGVRLLRDVENAHGDDGGGAEDEEVEVGDGDNDNAQERRRIST</sequence>
<dbReference type="AlphaFoldDB" id="A0A8X7PJG2"/>
<name>A0A8X7PJG2_BRACI</name>
<accession>A0A8X7PJG2</accession>
<gene>
    <name evidence="2" type="ORF">Bca52824_080915</name>
</gene>
<evidence type="ECO:0000256" key="1">
    <source>
        <dbReference type="SAM" id="MobiDB-lite"/>
    </source>
</evidence>
<comment type="caution">
    <text evidence="2">The sequence shown here is derived from an EMBL/GenBank/DDBJ whole genome shotgun (WGS) entry which is preliminary data.</text>
</comment>
<feature type="region of interest" description="Disordered" evidence="1">
    <location>
        <begin position="56"/>
        <end position="89"/>
    </location>
</feature>
<dbReference type="EMBL" id="JAAMPC010000016">
    <property type="protein sequence ID" value="KAG2250779.1"/>
    <property type="molecule type" value="Genomic_DNA"/>
</dbReference>
<protein>
    <submittedName>
        <fullName evidence="2">Uncharacterized protein</fullName>
    </submittedName>
</protein>
<reference evidence="2 3" key="1">
    <citation type="submission" date="2020-02" db="EMBL/GenBank/DDBJ databases">
        <authorList>
            <person name="Ma Q."/>
            <person name="Huang Y."/>
            <person name="Song X."/>
            <person name="Pei D."/>
        </authorList>
    </citation>
    <scope>NUCLEOTIDE SEQUENCE [LARGE SCALE GENOMIC DNA]</scope>
    <source>
        <strain evidence="2">Sxm20200214</strain>
        <tissue evidence="2">Leaf</tissue>
    </source>
</reference>
<proteinExistence type="predicted"/>
<keyword evidence="3" id="KW-1185">Reference proteome</keyword>